<organism evidence="1 2">
    <name type="scientific">Chitinophaga parva</name>
    <dbReference type="NCBI Taxonomy" id="2169414"/>
    <lineage>
        <taxon>Bacteria</taxon>
        <taxon>Pseudomonadati</taxon>
        <taxon>Bacteroidota</taxon>
        <taxon>Chitinophagia</taxon>
        <taxon>Chitinophagales</taxon>
        <taxon>Chitinophagaceae</taxon>
        <taxon>Chitinophaga</taxon>
    </lineage>
</organism>
<dbReference type="RefSeq" id="WP_108689236.1">
    <property type="nucleotide sequence ID" value="NZ_QCYK01000003.1"/>
</dbReference>
<dbReference type="InterPro" id="IPR027417">
    <property type="entry name" value="P-loop_NTPase"/>
</dbReference>
<gene>
    <name evidence="1" type="ORF">DCC81_23940</name>
</gene>
<dbReference type="EMBL" id="QCYK01000003">
    <property type="protein sequence ID" value="PUZ23433.1"/>
    <property type="molecule type" value="Genomic_DNA"/>
</dbReference>
<name>A0A2T7BEB9_9BACT</name>
<reference evidence="1 2" key="1">
    <citation type="submission" date="2018-04" db="EMBL/GenBank/DDBJ databases">
        <title>Chitinophaga fuyangensis sp. nov., isolated from soil in a chemical factory.</title>
        <authorList>
            <person name="Chen K."/>
        </authorList>
    </citation>
    <scope>NUCLEOTIDE SEQUENCE [LARGE SCALE GENOMIC DNA]</scope>
    <source>
        <strain evidence="1 2">LY-1</strain>
    </source>
</reference>
<dbReference type="SUPFAM" id="SSF52540">
    <property type="entry name" value="P-loop containing nucleoside triphosphate hydrolases"/>
    <property type="match status" value="1"/>
</dbReference>
<evidence type="ECO:0000313" key="1">
    <source>
        <dbReference type="EMBL" id="PUZ23433.1"/>
    </source>
</evidence>
<keyword evidence="2" id="KW-1185">Reference proteome</keyword>
<dbReference type="AlphaFoldDB" id="A0A2T7BEB9"/>
<comment type="caution">
    <text evidence="1">The sequence shown here is derived from an EMBL/GenBank/DDBJ whole genome shotgun (WGS) entry which is preliminary data.</text>
</comment>
<accession>A0A2T7BEB9</accession>
<sequence length="149" mass="17036">MKKTFCLSGTSNSGKSSIVREVYKRLTGNQIEGTPEIMFTFEYRELNVTVISPGDVLDVRLHGKTLEVILKETFTHDFKNHCVICAGRVRNQVIKLVEELSTQNNYEFEKIIVQHIEGIEDDFKRKIDLIATNIVERVNAFSDQLTLVS</sequence>
<protein>
    <recommendedName>
        <fullName evidence="3">G domain-containing protein</fullName>
    </recommendedName>
</protein>
<evidence type="ECO:0000313" key="2">
    <source>
        <dbReference type="Proteomes" id="UP000244450"/>
    </source>
</evidence>
<evidence type="ECO:0008006" key="3">
    <source>
        <dbReference type="Google" id="ProtNLM"/>
    </source>
</evidence>
<proteinExistence type="predicted"/>
<dbReference type="Proteomes" id="UP000244450">
    <property type="component" value="Unassembled WGS sequence"/>
</dbReference>